<keyword evidence="3" id="KW-1185">Reference proteome</keyword>
<feature type="compositionally biased region" description="Basic and acidic residues" evidence="1">
    <location>
        <begin position="174"/>
        <end position="187"/>
    </location>
</feature>
<sequence length="205" mass="23430">MLDDFQRNVKILKGQAKGTKGDLLNVVALFDTGVRHENMIDLAIVKDGDFGDVCWYERTVRKPSIFHLILSRLRIIPRFQHQYCGINKSSLKVVGELHMRWQGVDKSCCKKKVFFAPKTYRSKFLVVKDLACDMVIGVQTMHTEGLLDQYACAGFRAVHPKPAENSHAAYQAQQRDKKLHTQERNKQVDNPPKTSKQPKHQPSKA</sequence>
<accession>A0ABR3TT84</accession>
<reference evidence="2 3" key="1">
    <citation type="journal article" date="2023" name="Plant Dis.">
        <title>First Report of Diplodia intermedia Causing Canker and Dieback Diseases on Apple Trees in Canada.</title>
        <authorList>
            <person name="Ellouze W."/>
            <person name="Ilyukhin E."/>
            <person name="Sulman M."/>
            <person name="Ali S."/>
        </authorList>
    </citation>
    <scope>NUCLEOTIDE SEQUENCE [LARGE SCALE GENOMIC DNA]</scope>
    <source>
        <strain evidence="2 3">M45-28</strain>
    </source>
</reference>
<organism evidence="2 3">
    <name type="scientific">Diplodia intermedia</name>
    <dbReference type="NCBI Taxonomy" id="856260"/>
    <lineage>
        <taxon>Eukaryota</taxon>
        <taxon>Fungi</taxon>
        <taxon>Dikarya</taxon>
        <taxon>Ascomycota</taxon>
        <taxon>Pezizomycotina</taxon>
        <taxon>Dothideomycetes</taxon>
        <taxon>Dothideomycetes incertae sedis</taxon>
        <taxon>Botryosphaeriales</taxon>
        <taxon>Botryosphaeriaceae</taxon>
        <taxon>Diplodia</taxon>
    </lineage>
</organism>
<evidence type="ECO:0000313" key="2">
    <source>
        <dbReference type="EMBL" id="KAL1643922.1"/>
    </source>
</evidence>
<name>A0ABR3TT84_9PEZI</name>
<dbReference type="Proteomes" id="UP001521184">
    <property type="component" value="Unassembled WGS sequence"/>
</dbReference>
<feature type="compositionally biased region" description="Basic residues" evidence="1">
    <location>
        <begin position="196"/>
        <end position="205"/>
    </location>
</feature>
<evidence type="ECO:0000313" key="3">
    <source>
        <dbReference type="Proteomes" id="UP001521184"/>
    </source>
</evidence>
<gene>
    <name evidence="2" type="ORF">SLS58_004597</name>
</gene>
<evidence type="ECO:0000256" key="1">
    <source>
        <dbReference type="SAM" id="MobiDB-lite"/>
    </source>
</evidence>
<proteinExistence type="predicted"/>
<comment type="caution">
    <text evidence="2">The sequence shown here is derived from an EMBL/GenBank/DDBJ whole genome shotgun (WGS) entry which is preliminary data.</text>
</comment>
<protein>
    <submittedName>
        <fullName evidence="2">Uncharacterized protein</fullName>
    </submittedName>
</protein>
<feature type="region of interest" description="Disordered" evidence="1">
    <location>
        <begin position="163"/>
        <end position="205"/>
    </location>
</feature>
<dbReference type="EMBL" id="JAKEKT020000025">
    <property type="protein sequence ID" value="KAL1643922.1"/>
    <property type="molecule type" value="Genomic_DNA"/>
</dbReference>